<dbReference type="VEuPathDB" id="VectorBase:ADIR014795"/>
<accession>A0A182NY93</accession>
<reference evidence="3" key="1">
    <citation type="submission" date="2013-03" db="EMBL/GenBank/DDBJ databases">
        <title>The Genome Sequence of Anopheles dirus WRAIR2.</title>
        <authorList>
            <consortium name="The Broad Institute Genomics Platform"/>
            <person name="Neafsey D.E."/>
            <person name="Walton C."/>
            <person name="Walker B."/>
            <person name="Young S.K."/>
            <person name="Zeng Q."/>
            <person name="Gargeya S."/>
            <person name="Fitzgerald M."/>
            <person name="Haas B."/>
            <person name="Abouelleil A."/>
            <person name="Allen A.W."/>
            <person name="Alvarado L."/>
            <person name="Arachchi H.M."/>
            <person name="Berlin A.M."/>
            <person name="Chapman S.B."/>
            <person name="Gainer-Dewar J."/>
            <person name="Goldberg J."/>
            <person name="Griggs A."/>
            <person name="Gujja S."/>
            <person name="Hansen M."/>
            <person name="Howarth C."/>
            <person name="Imamovic A."/>
            <person name="Ireland A."/>
            <person name="Larimer J."/>
            <person name="McCowan C."/>
            <person name="Murphy C."/>
            <person name="Pearson M."/>
            <person name="Poon T.W."/>
            <person name="Priest M."/>
            <person name="Roberts A."/>
            <person name="Saif S."/>
            <person name="Shea T."/>
            <person name="Sisk P."/>
            <person name="Sykes S."/>
            <person name="Wortman J."/>
            <person name="Nusbaum C."/>
            <person name="Birren B."/>
        </authorList>
    </citation>
    <scope>NUCLEOTIDE SEQUENCE [LARGE SCALE GENOMIC DNA]</scope>
    <source>
        <strain evidence="3">WRAIR2</strain>
    </source>
</reference>
<protein>
    <submittedName>
        <fullName evidence="2">Uncharacterized protein</fullName>
    </submittedName>
</protein>
<reference evidence="2" key="2">
    <citation type="submission" date="2020-05" db="UniProtKB">
        <authorList>
            <consortium name="EnsemblMetazoa"/>
        </authorList>
    </citation>
    <scope>IDENTIFICATION</scope>
    <source>
        <strain evidence="2">WRAIR2</strain>
    </source>
</reference>
<keyword evidence="3" id="KW-1185">Reference proteome</keyword>
<evidence type="ECO:0000313" key="3">
    <source>
        <dbReference type="Proteomes" id="UP000075884"/>
    </source>
</evidence>
<evidence type="ECO:0000313" key="2">
    <source>
        <dbReference type="EnsemblMetazoa" id="ADIR014795-PA"/>
    </source>
</evidence>
<name>A0A182NY93_9DIPT</name>
<organism evidence="2 3">
    <name type="scientific">Anopheles dirus</name>
    <dbReference type="NCBI Taxonomy" id="7168"/>
    <lineage>
        <taxon>Eukaryota</taxon>
        <taxon>Metazoa</taxon>
        <taxon>Ecdysozoa</taxon>
        <taxon>Arthropoda</taxon>
        <taxon>Hexapoda</taxon>
        <taxon>Insecta</taxon>
        <taxon>Pterygota</taxon>
        <taxon>Neoptera</taxon>
        <taxon>Endopterygota</taxon>
        <taxon>Diptera</taxon>
        <taxon>Nematocera</taxon>
        <taxon>Culicoidea</taxon>
        <taxon>Culicidae</taxon>
        <taxon>Anophelinae</taxon>
        <taxon>Anopheles</taxon>
    </lineage>
</organism>
<dbReference type="AlphaFoldDB" id="A0A182NY93"/>
<sequence>MLFKNFGILSMVFQLLCLFDEITGQFKIVTIGSENSTHPTPGSRNVSLVQIKPLVRVKNATSNELPSMAVHDSSRSQRQGAPQAEMAENKFIKLSIVNTSTVGSEKREGKLPQTVKNTRKAGLTEKSSYGDWVKAQNLSTNTKTVHVLGYAKKSKSRPTSRVAYQKESNFSAATTDPSPVRTRRYKYRNFKSRCRCERIWNCARIQISVARCAPDFFMCCF</sequence>
<feature type="signal peptide" evidence="1">
    <location>
        <begin position="1"/>
        <end position="24"/>
    </location>
</feature>
<dbReference type="Proteomes" id="UP000075884">
    <property type="component" value="Unassembled WGS sequence"/>
</dbReference>
<dbReference type="EnsemblMetazoa" id="ADIR014795-RA">
    <property type="protein sequence ID" value="ADIR014795-PA"/>
    <property type="gene ID" value="ADIR014795"/>
</dbReference>
<evidence type="ECO:0000256" key="1">
    <source>
        <dbReference type="SAM" id="SignalP"/>
    </source>
</evidence>
<feature type="chain" id="PRO_5008130686" evidence="1">
    <location>
        <begin position="25"/>
        <end position="221"/>
    </location>
</feature>
<keyword evidence="1" id="KW-0732">Signal</keyword>
<proteinExistence type="predicted"/>